<keyword evidence="4 6" id="KW-1133">Transmembrane helix</keyword>
<feature type="transmembrane region" description="Helical" evidence="6">
    <location>
        <begin position="200"/>
        <end position="227"/>
    </location>
</feature>
<organism evidence="7 8">
    <name type="scientific">Nitrosomonas eutropha</name>
    <dbReference type="NCBI Taxonomy" id="916"/>
    <lineage>
        <taxon>Bacteria</taxon>
        <taxon>Pseudomonadati</taxon>
        <taxon>Pseudomonadota</taxon>
        <taxon>Betaproteobacteria</taxon>
        <taxon>Nitrosomonadales</taxon>
        <taxon>Nitrosomonadaceae</taxon>
        <taxon>Nitrosomonas</taxon>
    </lineage>
</organism>
<feature type="transmembrane region" description="Helical" evidence="6">
    <location>
        <begin position="167"/>
        <end position="188"/>
    </location>
</feature>
<accession>A0A1I7HJT0</accession>
<dbReference type="RefSeq" id="WP_074928342.1">
    <property type="nucleotide sequence ID" value="NZ_FPBL01000005.1"/>
</dbReference>
<keyword evidence="2" id="KW-1003">Cell membrane</keyword>
<evidence type="ECO:0000256" key="5">
    <source>
        <dbReference type="ARBA" id="ARBA00023136"/>
    </source>
</evidence>
<dbReference type="OrthoDB" id="9813298at2"/>
<keyword evidence="7" id="KW-0645">Protease</keyword>
<dbReference type="PANTHER" id="PTHR23291:SF115">
    <property type="entry name" value="MODULATOR OF FTSH PROTEASE YCCA"/>
    <property type="match status" value="1"/>
</dbReference>
<dbReference type="Pfam" id="PF01027">
    <property type="entry name" value="Bax1-I"/>
    <property type="match status" value="1"/>
</dbReference>
<dbReference type="GO" id="GO:0008233">
    <property type="term" value="F:peptidase activity"/>
    <property type="evidence" value="ECO:0007669"/>
    <property type="project" value="UniProtKB-KW"/>
</dbReference>
<dbReference type="Proteomes" id="UP000183926">
    <property type="component" value="Unassembled WGS sequence"/>
</dbReference>
<dbReference type="AlphaFoldDB" id="A0A1I7HJT0"/>
<evidence type="ECO:0000313" key="7">
    <source>
        <dbReference type="EMBL" id="SFU60872.1"/>
    </source>
</evidence>
<name>A0A1I7HJT0_9PROT</name>
<feature type="transmembrane region" description="Helical" evidence="6">
    <location>
        <begin position="28"/>
        <end position="46"/>
    </location>
</feature>
<feature type="transmembrane region" description="Helical" evidence="6">
    <location>
        <begin position="115"/>
        <end position="136"/>
    </location>
</feature>
<protein>
    <submittedName>
        <fullName evidence="7">Modulator of FtsH protease</fullName>
    </submittedName>
</protein>
<reference evidence="7 8" key="1">
    <citation type="submission" date="2016-10" db="EMBL/GenBank/DDBJ databases">
        <authorList>
            <person name="de Groot N.N."/>
        </authorList>
    </citation>
    <scope>NUCLEOTIDE SEQUENCE [LARGE SCALE GENOMIC DNA]</scope>
    <source>
        <strain evidence="7 8">Nm24</strain>
    </source>
</reference>
<evidence type="ECO:0000313" key="8">
    <source>
        <dbReference type="Proteomes" id="UP000183926"/>
    </source>
</evidence>
<proteinExistence type="inferred from homology"/>
<dbReference type="GO" id="GO:0005886">
    <property type="term" value="C:plasma membrane"/>
    <property type="evidence" value="ECO:0007669"/>
    <property type="project" value="UniProtKB-SubCell"/>
</dbReference>
<evidence type="ECO:0000256" key="3">
    <source>
        <dbReference type="ARBA" id="ARBA00022692"/>
    </source>
</evidence>
<sequence>MQSDSKYAAPVLGALSPSIRNKVLRNTYLMLALTMIPTIAGSAIGINTDFSFLAQSPIMGSLIMLAVMVGLMFAVSATRNSIGGVILLFLFTFVAGWWLGPLLQYALQFNNGTQLIGFAAAGTGIIFFTLASVATVTRKDFGFLGNFLLTGLILVILASLVNLFLAIPAISLIISAAAILVFSGFILFDVSRIVNGGETNYVMATLGIYLSLYNLFISLIQLLLALLGERD</sequence>
<dbReference type="EMBL" id="FPBL01000005">
    <property type="protein sequence ID" value="SFU60872.1"/>
    <property type="molecule type" value="Genomic_DNA"/>
</dbReference>
<dbReference type="CDD" id="cd10433">
    <property type="entry name" value="YccA_like"/>
    <property type="match status" value="1"/>
</dbReference>
<comment type="similarity">
    <text evidence="6">Belongs to the BI1 family.</text>
</comment>
<feature type="transmembrane region" description="Helical" evidence="6">
    <location>
        <begin position="52"/>
        <end position="75"/>
    </location>
</feature>
<dbReference type="GO" id="GO:0006508">
    <property type="term" value="P:proteolysis"/>
    <property type="evidence" value="ECO:0007669"/>
    <property type="project" value="UniProtKB-KW"/>
</dbReference>
<comment type="subcellular location">
    <subcellularLocation>
        <location evidence="1">Cell membrane</location>
        <topology evidence="1">Multi-pass membrane protein</topology>
    </subcellularLocation>
</comment>
<evidence type="ECO:0000256" key="2">
    <source>
        <dbReference type="ARBA" id="ARBA00022475"/>
    </source>
</evidence>
<gene>
    <name evidence="7" type="ORF">SAMN05216339_10558</name>
</gene>
<evidence type="ECO:0000256" key="1">
    <source>
        <dbReference type="ARBA" id="ARBA00004651"/>
    </source>
</evidence>
<dbReference type="PANTHER" id="PTHR23291">
    <property type="entry name" value="BAX INHIBITOR-RELATED"/>
    <property type="match status" value="1"/>
</dbReference>
<evidence type="ECO:0000256" key="4">
    <source>
        <dbReference type="ARBA" id="ARBA00022989"/>
    </source>
</evidence>
<keyword evidence="5 6" id="KW-0472">Membrane</keyword>
<keyword evidence="3 6" id="KW-0812">Transmembrane</keyword>
<dbReference type="InterPro" id="IPR006214">
    <property type="entry name" value="Bax_inhibitor_1-related"/>
</dbReference>
<feature type="transmembrane region" description="Helical" evidence="6">
    <location>
        <begin position="82"/>
        <end position="103"/>
    </location>
</feature>
<evidence type="ECO:0000256" key="6">
    <source>
        <dbReference type="RuleBase" id="RU004379"/>
    </source>
</evidence>
<keyword evidence="7" id="KW-0378">Hydrolase</keyword>
<feature type="transmembrane region" description="Helical" evidence="6">
    <location>
        <begin position="143"/>
        <end position="161"/>
    </location>
</feature>